<dbReference type="PANTHER" id="PTHR37807">
    <property type="entry name" value="OS07G0160300 PROTEIN"/>
    <property type="match status" value="1"/>
</dbReference>
<reference evidence="1 2" key="1">
    <citation type="submission" date="2020-10" db="EMBL/GenBank/DDBJ databases">
        <title>The Coptis chinensis genome and diversification of protoberbering-type alkaloids.</title>
        <authorList>
            <person name="Wang B."/>
            <person name="Shu S."/>
            <person name="Song C."/>
            <person name="Liu Y."/>
        </authorList>
    </citation>
    <scope>NUCLEOTIDE SEQUENCE [LARGE SCALE GENOMIC DNA]</scope>
    <source>
        <strain evidence="1">HL-2020</strain>
        <tissue evidence="1">Leaf</tissue>
    </source>
</reference>
<proteinExistence type="predicted"/>
<dbReference type="EMBL" id="JADFTS010000009">
    <property type="protein sequence ID" value="KAF9589784.1"/>
    <property type="molecule type" value="Genomic_DNA"/>
</dbReference>
<evidence type="ECO:0000313" key="2">
    <source>
        <dbReference type="Proteomes" id="UP000631114"/>
    </source>
</evidence>
<organism evidence="1 2">
    <name type="scientific">Coptis chinensis</name>
    <dbReference type="NCBI Taxonomy" id="261450"/>
    <lineage>
        <taxon>Eukaryota</taxon>
        <taxon>Viridiplantae</taxon>
        <taxon>Streptophyta</taxon>
        <taxon>Embryophyta</taxon>
        <taxon>Tracheophyta</taxon>
        <taxon>Spermatophyta</taxon>
        <taxon>Magnoliopsida</taxon>
        <taxon>Ranunculales</taxon>
        <taxon>Ranunculaceae</taxon>
        <taxon>Coptidoideae</taxon>
        <taxon>Coptis</taxon>
    </lineage>
</organism>
<evidence type="ECO:0000313" key="1">
    <source>
        <dbReference type="EMBL" id="KAF9589784.1"/>
    </source>
</evidence>
<comment type="caution">
    <text evidence="1">The sequence shown here is derived from an EMBL/GenBank/DDBJ whole genome shotgun (WGS) entry which is preliminary data.</text>
</comment>
<dbReference type="SUPFAM" id="SSF52540">
    <property type="entry name" value="P-loop containing nucleoside triphosphate hydrolases"/>
    <property type="match status" value="1"/>
</dbReference>
<protein>
    <recommendedName>
        <fullName evidence="3">P-loop containing nucleoside triphosphate hydrolase protein</fullName>
    </recommendedName>
</protein>
<keyword evidence="2" id="KW-1185">Reference proteome</keyword>
<dbReference type="Pfam" id="PF13671">
    <property type="entry name" value="AAA_33"/>
    <property type="match status" value="1"/>
</dbReference>
<evidence type="ECO:0008006" key="3">
    <source>
        <dbReference type="Google" id="ProtNLM"/>
    </source>
</evidence>
<gene>
    <name evidence="1" type="ORF">IFM89_028719</name>
</gene>
<dbReference type="InterPro" id="IPR027417">
    <property type="entry name" value="P-loop_NTPase"/>
</dbReference>
<dbReference type="PANTHER" id="PTHR37807:SF3">
    <property type="entry name" value="OS07G0160300 PROTEIN"/>
    <property type="match status" value="1"/>
</dbReference>
<accession>A0A835GYH0</accession>
<dbReference type="Proteomes" id="UP000631114">
    <property type="component" value="Unassembled WGS sequence"/>
</dbReference>
<dbReference type="AlphaFoldDB" id="A0A835GYH0"/>
<name>A0A835GYH0_9MAGN</name>
<dbReference type="OrthoDB" id="342190at2759"/>
<dbReference type="Gene3D" id="3.40.50.300">
    <property type="entry name" value="P-loop containing nucleotide triphosphate hydrolases"/>
    <property type="match status" value="1"/>
</dbReference>
<sequence>MEFGVGCRPLIIAMKGHPGTGKSKLAHAIATTLRFPLIDKDDARDCTLPLTTSSSAKQLNDLSYQIIWRIAKTQLDLGLSVVIDSPLSRTAHLDHLKQIAAPSGAHIVIIECMPHNEAKWRQRLEERGMNDAANWHKPATWQDLEKLVEGYNGCYDYDVGDVPKLVIDTTAEVDVQELVSTVLRFIVTHAGSGSSQVDDLIFENMLPRVCT</sequence>